<evidence type="ECO:0000313" key="17">
    <source>
        <dbReference type="EMBL" id="TCP03022.1"/>
    </source>
</evidence>
<feature type="binding site" evidence="14">
    <location>
        <begin position="165"/>
        <end position="168"/>
    </location>
    <ligand>
        <name>GTP</name>
        <dbReference type="ChEBI" id="CHEBI:37565"/>
    </ligand>
</feature>
<name>A0A4R2M8N2_RUBGE</name>
<dbReference type="SUPFAM" id="SSF52540">
    <property type="entry name" value="P-loop containing nucleoside triphosphate hydrolases"/>
    <property type="match status" value="2"/>
</dbReference>
<dbReference type="AlphaFoldDB" id="A0A4R2M8N2"/>
<dbReference type="InterPro" id="IPR002891">
    <property type="entry name" value="APS"/>
</dbReference>
<protein>
    <recommendedName>
        <fullName evidence="14 15">Multifunctional fusion protein</fullName>
    </recommendedName>
    <domain>
        <recommendedName>
            <fullName evidence="14">Sulfate adenylyltransferase subunit 1</fullName>
            <ecNumber evidence="14">2.7.7.4</ecNumber>
        </recommendedName>
        <alternativeName>
            <fullName evidence="14">ATP-sulfurylase large subunit</fullName>
        </alternativeName>
        <alternativeName>
            <fullName evidence="14">Sulfate adenylate transferase</fullName>
            <shortName evidence="14">SAT</shortName>
        </alternativeName>
    </domain>
    <domain>
        <recommendedName>
            <fullName evidence="15">Adenylyl-sulfate kinase</fullName>
            <ecNumber evidence="15">2.7.1.25</ecNumber>
        </recommendedName>
        <alternativeName>
            <fullName evidence="15">APS kinase</fullName>
        </alternativeName>
        <alternativeName>
            <fullName evidence="15">ATP adenosine-5'-phosphosulfate 3'-phosphotransferase</fullName>
        </alternativeName>
        <alternativeName>
            <fullName evidence="15">Adenosine-5'-phosphosulfate kinase</fullName>
        </alternativeName>
    </domain>
</protein>
<dbReference type="NCBIfam" id="TIGR00231">
    <property type="entry name" value="small_GTP"/>
    <property type="match status" value="1"/>
</dbReference>
<dbReference type="InterPro" id="IPR059117">
    <property type="entry name" value="APS_kinase_dom"/>
</dbReference>
<comment type="similarity">
    <text evidence="14">Belongs to the TRAFAC class translation factor GTPase superfamily. Classic translation factor GTPase family. CysN/NodQ subfamily.</text>
</comment>
<dbReference type="HAMAP" id="MF_00062">
    <property type="entry name" value="Sulf_adenylyltr_sub1"/>
    <property type="match status" value="1"/>
</dbReference>
<evidence type="ECO:0000256" key="3">
    <source>
        <dbReference type="ARBA" id="ARBA00005438"/>
    </source>
</evidence>
<dbReference type="GO" id="GO:0000103">
    <property type="term" value="P:sulfate assimilation"/>
    <property type="evidence" value="ECO:0007669"/>
    <property type="project" value="UniProtKB-UniRule"/>
</dbReference>
<dbReference type="InterPro" id="IPR044138">
    <property type="entry name" value="CysN_II"/>
</dbReference>
<dbReference type="GO" id="GO:0005524">
    <property type="term" value="F:ATP binding"/>
    <property type="evidence" value="ECO:0007669"/>
    <property type="project" value="UniProtKB-UniRule"/>
</dbReference>
<evidence type="ECO:0000256" key="2">
    <source>
        <dbReference type="ARBA" id="ARBA00002357"/>
    </source>
</evidence>
<dbReference type="InterPro" id="IPR031157">
    <property type="entry name" value="G_TR_CS"/>
</dbReference>
<dbReference type="NCBIfam" id="TIGR02034">
    <property type="entry name" value="CysN"/>
    <property type="match status" value="1"/>
</dbReference>
<feature type="binding site" evidence="15">
    <location>
        <begin position="468"/>
        <end position="475"/>
    </location>
    <ligand>
        <name>ATP</name>
        <dbReference type="ChEBI" id="CHEBI:30616"/>
    </ligand>
</feature>
<comment type="function">
    <text evidence="15">Catalyzes the synthesis of activated sulfate.</text>
</comment>
<dbReference type="NCBIfam" id="NF004035">
    <property type="entry name" value="PRK05506.1"/>
    <property type="match status" value="1"/>
</dbReference>
<evidence type="ECO:0000256" key="1">
    <source>
        <dbReference type="ARBA" id="ARBA00001823"/>
    </source>
</evidence>
<dbReference type="GO" id="GO:0070814">
    <property type="term" value="P:hydrogen sulfide biosynthetic process"/>
    <property type="evidence" value="ECO:0007669"/>
    <property type="project" value="UniProtKB-UniRule"/>
</dbReference>
<dbReference type="EMBL" id="SLXD01000005">
    <property type="protein sequence ID" value="TCP03022.1"/>
    <property type="molecule type" value="Genomic_DNA"/>
</dbReference>
<evidence type="ECO:0000256" key="5">
    <source>
        <dbReference type="ARBA" id="ARBA00022458"/>
    </source>
</evidence>
<keyword evidence="5" id="KW-0536">Nodulation</keyword>
<dbReference type="FunFam" id="3.40.50.300:FF:000212">
    <property type="entry name" value="Adenylyl-sulfate kinase"/>
    <property type="match status" value="1"/>
</dbReference>
<dbReference type="Pfam" id="PF00009">
    <property type="entry name" value="GTP_EFTU"/>
    <property type="match status" value="1"/>
</dbReference>
<dbReference type="PROSITE" id="PS00301">
    <property type="entry name" value="G_TR_1"/>
    <property type="match status" value="1"/>
</dbReference>
<dbReference type="NCBIfam" id="TIGR00455">
    <property type="entry name" value="apsK"/>
    <property type="match status" value="1"/>
</dbReference>
<accession>A0A4R2M8N2</accession>
<dbReference type="PRINTS" id="PR00315">
    <property type="entry name" value="ELONGATNFCT"/>
</dbReference>
<evidence type="ECO:0000256" key="10">
    <source>
        <dbReference type="ARBA" id="ARBA00022840"/>
    </source>
</evidence>
<dbReference type="EC" id="2.7.1.25" evidence="15"/>
<dbReference type="OrthoDB" id="9804504at2"/>
<evidence type="ECO:0000256" key="15">
    <source>
        <dbReference type="HAMAP-Rule" id="MF_00065"/>
    </source>
</evidence>
<dbReference type="CDD" id="cd04095">
    <property type="entry name" value="CysN_NoDQ_III"/>
    <property type="match status" value="1"/>
</dbReference>
<comment type="catalytic activity">
    <reaction evidence="13 14">
        <text>sulfate + ATP + H(+) = adenosine 5'-phosphosulfate + diphosphate</text>
        <dbReference type="Rhea" id="RHEA:18133"/>
        <dbReference type="ChEBI" id="CHEBI:15378"/>
        <dbReference type="ChEBI" id="CHEBI:16189"/>
        <dbReference type="ChEBI" id="CHEBI:30616"/>
        <dbReference type="ChEBI" id="CHEBI:33019"/>
        <dbReference type="ChEBI" id="CHEBI:58243"/>
        <dbReference type="EC" id="2.7.7.4"/>
    </reaction>
</comment>
<dbReference type="InterPro" id="IPR005225">
    <property type="entry name" value="Small_GTP-bd"/>
</dbReference>
<evidence type="ECO:0000256" key="4">
    <source>
        <dbReference type="ARBA" id="ARBA00007237"/>
    </source>
</evidence>
<dbReference type="Gene3D" id="2.40.30.10">
    <property type="entry name" value="Translation factors"/>
    <property type="match status" value="2"/>
</dbReference>
<evidence type="ECO:0000259" key="16">
    <source>
        <dbReference type="PROSITE" id="PS51722"/>
    </source>
</evidence>
<dbReference type="InterPro" id="IPR054696">
    <property type="entry name" value="GTP-eEF1A_C"/>
</dbReference>
<dbReference type="InterPro" id="IPR044139">
    <property type="entry name" value="CysN_NoDQ_III"/>
</dbReference>
<comment type="similarity">
    <text evidence="15">Belongs to the APS kinase family.</text>
</comment>
<dbReference type="GeneID" id="99684546"/>
<comment type="similarity">
    <text evidence="4">In the N-terminal section; belongs to the TRAFAC class translation factor GTPase superfamily. Classic translation factor GTPase family. CysN/NodQ subfamily.</text>
</comment>
<feature type="binding site" evidence="14">
    <location>
        <begin position="110"/>
        <end position="114"/>
    </location>
    <ligand>
        <name>GTP</name>
        <dbReference type="ChEBI" id="CHEBI:37565"/>
    </ligand>
</feature>
<dbReference type="InterPro" id="IPR050100">
    <property type="entry name" value="TRAFAC_GTPase_members"/>
</dbReference>
<comment type="similarity">
    <text evidence="3">In the C-terminal section; belongs to the APS kinase family.</text>
</comment>
<evidence type="ECO:0000256" key="14">
    <source>
        <dbReference type="HAMAP-Rule" id="MF_00062"/>
    </source>
</evidence>
<keyword evidence="11 14" id="KW-0342">GTP-binding</keyword>
<dbReference type="PROSITE" id="PS51722">
    <property type="entry name" value="G_TR_2"/>
    <property type="match status" value="1"/>
</dbReference>
<dbReference type="NCBIfam" id="NF003478">
    <property type="entry name" value="PRK05124.1"/>
    <property type="match status" value="1"/>
</dbReference>
<dbReference type="InterPro" id="IPR011779">
    <property type="entry name" value="SO4_adenylTrfase_lsu"/>
</dbReference>
<dbReference type="InterPro" id="IPR027417">
    <property type="entry name" value="P-loop_NTPase"/>
</dbReference>
<dbReference type="Pfam" id="PF01583">
    <property type="entry name" value="APS_kinase"/>
    <property type="match status" value="1"/>
</dbReference>
<keyword evidence="9 15" id="KW-0418">Kinase</keyword>
<dbReference type="Gene3D" id="3.40.50.300">
    <property type="entry name" value="P-loop containing nucleotide triphosphate hydrolases"/>
    <property type="match status" value="2"/>
</dbReference>
<organism evidence="17 18">
    <name type="scientific">Rubrivivax gelatinosus</name>
    <name type="common">Rhodocyclus gelatinosus</name>
    <name type="synonym">Rhodopseudomonas gelatinosa</name>
    <dbReference type="NCBI Taxonomy" id="28068"/>
    <lineage>
        <taxon>Bacteria</taxon>
        <taxon>Pseudomonadati</taxon>
        <taxon>Pseudomonadota</taxon>
        <taxon>Betaproteobacteria</taxon>
        <taxon>Burkholderiales</taxon>
        <taxon>Sphaerotilaceae</taxon>
        <taxon>Rubrivivax</taxon>
    </lineage>
</organism>
<keyword evidence="15" id="KW-0597">Phosphoprotein</keyword>
<reference evidence="17 18" key="1">
    <citation type="submission" date="2019-03" db="EMBL/GenBank/DDBJ databases">
        <title>Genomic Encyclopedia of Type Strains, Phase IV (KMG-IV): sequencing the most valuable type-strain genomes for metagenomic binning, comparative biology and taxonomic classification.</title>
        <authorList>
            <person name="Goeker M."/>
        </authorList>
    </citation>
    <scope>NUCLEOTIDE SEQUENCE [LARGE SCALE GENOMIC DNA]</scope>
    <source>
        <strain evidence="17 18">DSM 1709</strain>
    </source>
</reference>
<dbReference type="GO" id="GO:0005525">
    <property type="term" value="F:GTP binding"/>
    <property type="evidence" value="ECO:0007669"/>
    <property type="project" value="UniProtKB-UniRule"/>
</dbReference>
<dbReference type="SUPFAM" id="SSF50465">
    <property type="entry name" value="EF-Tu/eEF-1alpha/eIF2-gamma C-terminal domain"/>
    <property type="match status" value="1"/>
</dbReference>
<keyword evidence="6 14" id="KW-0808">Transferase</keyword>
<dbReference type="Pfam" id="PF22594">
    <property type="entry name" value="GTP-eEF1A_C"/>
    <property type="match status" value="1"/>
</dbReference>
<dbReference type="GO" id="GO:0004781">
    <property type="term" value="F:sulfate adenylyltransferase (ATP) activity"/>
    <property type="evidence" value="ECO:0007669"/>
    <property type="project" value="UniProtKB-UniRule"/>
</dbReference>
<comment type="pathway">
    <text evidence="14">Sulfur metabolism; hydrogen sulfide biosynthesis; sulfite from sulfate: step 1/3.</text>
</comment>
<evidence type="ECO:0000313" key="18">
    <source>
        <dbReference type="Proteomes" id="UP000295106"/>
    </source>
</evidence>
<evidence type="ECO:0000256" key="13">
    <source>
        <dbReference type="ARBA" id="ARBA00049370"/>
    </source>
</evidence>
<comment type="catalytic activity">
    <reaction evidence="1 15">
        <text>adenosine 5'-phosphosulfate + ATP = 3'-phosphoadenylyl sulfate + ADP + H(+)</text>
        <dbReference type="Rhea" id="RHEA:24152"/>
        <dbReference type="ChEBI" id="CHEBI:15378"/>
        <dbReference type="ChEBI" id="CHEBI:30616"/>
        <dbReference type="ChEBI" id="CHEBI:58243"/>
        <dbReference type="ChEBI" id="CHEBI:58339"/>
        <dbReference type="ChEBI" id="CHEBI:456216"/>
        <dbReference type="EC" id="2.7.1.25"/>
    </reaction>
</comment>
<dbReference type="SUPFAM" id="SSF50447">
    <property type="entry name" value="Translation proteins"/>
    <property type="match status" value="1"/>
</dbReference>
<dbReference type="Proteomes" id="UP000295106">
    <property type="component" value="Unassembled WGS sequence"/>
</dbReference>
<dbReference type="InterPro" id="IPR041757">
    <property type="entry name" value="CysN_GTP-bd"/>
</dbReference>
<comment type="pathway">
    <text evidence="15">Sulfur metabolism; hydrogen sulfide biosynthesis; sulfite from sulfate: step 2/3.</text>
</comment>
<keyword evidence="12" id="KW-0511">Multifunctional enzyme</keyword>
<dbReference type="HAMAP" id="MF_00065">
    <property type="entry name" value="Adenylyl_sulf_kinase"/>
    <property type="match status" value="1"/>
</dbReference>
<sequence length="634" mass="70165">MAHVSDLIATDIERYLEQHEKKSLLRFITCGSVDDGKSTVIGRLLYESKMLFEDQLAAIEADSKKWGTQGGDIDFALLVDGLAAEREQGITIDVAYRFFSTDRRKFIVADTPGHEQYTRNMITGASTADVAVILVDARKGVLTQTRRHSYLVSLIGIRKVVLAINKMDLVDYSQQVYNRIDEEYREFAKQIGLADITTIPLSALKGDNMTEASEHTGWYHGPTLMGFLETCEIDETRLQGDPLRLPVQWVNRPNLDFRGFCGLIASGSVRPGDRVRVQPSGRESTVARIVAHGGDLPVAVAGQSVTLTLADEVDISRGDVISGTDAPAEVADQFECSIVWMADEPMLPGRPYLLKLGTRTVSASVTEPKYKVNVNTMEHLAAKQLELNEIGVCNIALDRAVPFDAYQANRDTGGFILIDRLTNNTVGAGMLHFALRRAHNIHLQHVDIDKAARALQKGQKPAVLWFTGLSGAGKSTIANLVEKRLHALGRHSYLLDGDNVRHGLNKDLGFTEADRVENVRRVGEVAKLMVDAGLIVLTAFISPFRAERRLARSLVAEGEFIEVHVDTPLDVAESRDVKGLYKKARRGELRNFTGIDSPYEPPENPEIRIDTTELTAERAADRVIELLRERGFIA</sequence>
<dbReference type="InterPro" id="IPR009001">
    <property type="entry name" value="Transl_elong_EF1A/Init_IF2_C"/>
</dbReference>
<dbReference type="FunFam" id="3.40.50.300:FF:000119">
    <property type="entry name" value="Sulfate adenylyltransferase subunit 1"/>
    <property type="match status" value="1"/>
</dbReference>
<evidence type="ECO:0000256" key="12">
    <source>
        <dbReference type="ARBA" id="ARBA00023268"/>
    </source>
</evidence>
<evidence type="ECO:0000256" key="9">
    <source>
        <dbReference type="ARBA" id="ARBA00022777"/>
    </source>
</evidence>
<keyword evidence="8 14" id="KW-0547">Nucleotide-binding</keyword>
<dbReference type="NCBIfam" id="NF003013">
    <property type="entry name" value="PRK03846.1"/>
    <property type="match status" value="1"/>
</dbReference>
<feature type="domain" description="Tr-type G" evidence="16">
    <location>
        <begin position="22"/>
        <end position="243"/>
    </location>
</feature>
<dbReference type="RefSeq" id="WP_132646674.1">
    <property type="nucleotide sequence ID" value="NZ_CP181386.1"/>
</dbReference>
<dbReference type="InterPro" id="IPR004161">
    <property type="entry name" value="EFTu-like_2"/>
</dbReference>
<dbReference type="Pfam" id="PF03144">
    <property type="entry name" value="GTP_EFTU_D2"/>
    <property type="match status" value="1"/>
</dbReference>
<dbReference type="GO" id="GO:0003924">
    <property type="term" value="F:GTPase activity"/>
    <property type="evidence" value="ECO:0007669"/>
    <property type="project" value="InterPro"/>
</dbReference>
<dbReference type="EC" id="2.7.7.4" evidence="14"/>
<keyword evidence="7 14" id="KW-0548">Nucleotidyltransferase</keyword>
<dbReference type="CDD" id="cd02027">
    <property type="entry name" value="APSK"/>
    <property type="match status" value="1"/>
</dbReference>
<evidence type="ECO:0000256" key="8">
    <source>
        <dbReference type="ARBA" id="ARBA00022741"/>
    </source>
</evidence>
<dbReference type="CDD" id="cd04166">
    <property type="entry name" value="CysN_ATPS"/>
    <property type="match status" value="1"/>
</dbReference>
<dbReference type="InterPro" id="IPR000795">
    <property type="entry name" value="T_Tr_GTP-bd_dom"/>
</dbReference>
<evidence type="ECO:0000256" key="7">
    <source>
        <dbReference type="ARBA" id="ARBA00022695"/>
    </source>
</evidence>
<dbReference type="PANTHER" id="PTHR23115">
    <property type="entry name" value="TRANSLATION FACTOR"/>
    <property type="match status" value="1"/>
</dbReference>
<evidence type="ECO:0000256" key="6">
    <source>
        <dbReference type="ARBA" id="ARBA00022679"/>
    </source>
</evidence>
<feature type="active site" description="Phosphoserine intermediate" evidence="15">
    <location>
        <position position="542"/>
    </location>
</feature>
<keyword evidence="10 14" id="KW-0067">ATP-binding</keyword>
<comment type="function">
    <text evidence="2">APS kinase catalyzes the synthesis of activated sulfate.</text>
</comment>
<dbReference type="UniPathway" id="UPA00140">
    <property type="reaction ID" value="UER00204"/>
</dbReference>
<evidence type="ECO:0000256" key="11">
    <source>
        <dbReference type="ARBA" id="ARBA00023134"/>
    </source>
</evidence>
<comment type="subunit">
    <text evidence="14">Heterodimer composed of CysD, the smaller subunit, and CysN.</text>
</comment>
<feature type="binding site" evidence="14">
    <location>
        <begin position="31"/>
        <end position="38"/>
    </location>
    <ligand>
        <name>GTP</name>
        <dbReference type="ChEBI" id="CHEBI:37565"/>
    </ligand>
</feature>
<comment type="function">
    <text evidence="14">With CysD forms the ATP sulfurylase (ATPS) that catalyzes the adenylation of sulfate producing adenosine 5'-phosphosulfate (APS) and diphosphate, the first enzymatic step in sulfur assimilation pathway. APS synthesis involves the formation of a high-energy phosphoric-sulfuric acid anhydride bond driven by GTP hydrolysis by CysN coupled to ATP hydrolysis by CysD.</text>
</comment>
<gene>
    <name evidence="15" type="primary">cysC</name>
    <name evidence="14" type="synonym">cysN</name>
    <name evidence="17" type="ORF">EV684_105188</name>
</gene>
<dbReference type="InterPro" id="IPR009000">
    <property type="entry name" value="Transl_B-barrel_sf"/>
</dbReference>
<dbReference type="GO" id="GO:0004020">
    <property type="term" value="F:adenylylsulfate kinase activity"/>
    <property type="evidence" value="ECO:0007669"/>
    <property type="project" value="UniProtKB-UniRule"/>
</dbReference>
<proteinExistence type="inferred from homology"/>
<dbReference type="CDD" id="cd03695">
    <property type="entry name" value="CysN_NodQ_II"/>
    <property type="match status" value="1"/>
</dbReference>
<comment type="caution">
    <text evidence="17">The sequence shown here is derived from an EMBL/GenBank/DDBJ whole genome shotgun (WGS) entry which is preliminary data.</text>
</comment>